<dbReference type="Proteomes" id="UP000252255">
    <property type="component" value="Unassembled WGS sequence"/>
</dbReference>
<evidence type="ECO:0000256" key="2">
    <source>
        <dbReference type="ARBA" id="ARBA00023125"/>
    </source>
</evidence>
<evidence type="ECO:0000256" key="1">
    <source>
        <dbReference type="ARBA" id="ARBA00023015"/>
    </source>
</evidence>
<dbReference type="PRINTS" id="PR00455">
    <property type="entry name" value="HTHTETR"/>
</dbReference>
<dbReference type="PANTHER" id="PTHR30055">
    <property type="entry name" value="HTH-TYPE TRANSCRIPTIONAL REGULATOR RUTR"/>
    <property type="match status" value="1"/>
</dbReference>
<dbReference type="PROSITE" id="PS50977">
    <property type="entry name" value="HTH_TETR_2"/>
    <property type="match status" value="1"/>
</dbReference>
<name>A0A367WU60_9PROT</name>
<organism evidence="6 7">
    <name type="scientific">Thalassospira profundimaris</name>
    <dbReference type="NCBI Taxonomy" id="502049"/>
    <lineage>
        <taxon>Bacteria</taxon>
        <taxon>Pseudomonadati</taxon>
        <taxon>Pseudomonadota</taxon>
        <taxon>Alphaproteobacteria</taxon>
        <taxon>Rhodospirillales</taxon>
        <taxon>Thalassospiraceae</taxon>
        <taxon>Thalassospira</taxon>
    </lineage>
</organism>
<evidence type="ECO:0000256" key="4">
    <source>
        <dbReference type="PROSITE-ProRule" id="PRU00335"/>
    </source>
</evidence>
<gene>
    <name evidence="6" type="ORF">TH30_13415</name>
</gene>
<keyword evidence="3" id="KW-0804">Transcription</keyword>
<dbReference type="EMBL" id="JPWI01000008">
    <property type="protein sequence ID" value="RCK45006.1"/>
    <property type="molecule type" value="Genomic_DNA"/>
</dbReference>
<dbReference type="Gene3D" id="1.10.357.10">
    <property type="entry name" value="Tetracycline Repressor, domain 2"/>
    <property type="match status" value="1"/>
</dbReference>
<feature type="DNA-binding region" description="H-T-H motif" evidence="4">
    <location>
        <begin position="53"/>
        <end position="72"/>
    </location>
</feature>
<evidence type="ECO:0000313" key="7">
    <source>
        <dbReference type="Proteomes" id="UP000252255"/>
    </source>
</evidence>
<sequence>MNQIRFYVKNDPLAEGRIGMVAQNRMEKRRQREEMILDAAGELIAEVGFFELKMSDLARACDISVGTLYGHFASKEDLLIGLAVMAGAKRADKFDIARNHDGSAIEKYIIANLLDLSFSIDNPQLFEAEYLALAPSVWKRATPARHQAQLDQINAITTMFQTFLTEGEDELGIASDMTSRSRNLNLGSWGLGYGINVLVLSEITDRHYGQELRKNALGILCDGLADLMIGAGWQVDDAREKVRALAVTYASASAL</sequence>
<dbReference type="SUPFAM" id="SSF46689">
    <property type="entry name" value="Homeodomain-like"/>
    <property type="match status" value="1"/>
</dbReference>
<proteinExistence type="predicted"/>
<evidence type="ECO:0000259" key="5">
    <source>
        <dbReference type="PROSITE" id="PS50977"/>
    </source>
</evidence>
<dbReference type="InterPro" id="IPR050109">
    <property type="entry name" value="HTH-type_TetR-like_transc_reg"/>
</dbReference>
<dbReference type="PANTHER" id="PTHR30055:SF234">
    <property type="entry name" value="HTH-TYPE TRANSCRIPTIONAL REGULATOR BETI"/>
    <property type="match status" value="1"/>
</dbReference>
<keyword evidence="2 4" id="KW-0238">DNA-binding</keyword>
<dbReference type="GO" id="GO:0000976">
    <property type="term" value="F:transcription cis-regulatory region binding"/>
    <property type="evidence" value="ECO:0007669"/>
    <property type="project" value="TreeGrafter"/>
</dbReference>
<dbReference type="InterPro" id="IPR009057">
    <property type="entry name" value="Homeodomain-like_sf"/>
</dbReference>
<accession>A0A367WU60</accession>
<dbReference type="AlphaFoldDB" id="A0A367WU60"/>
<protein>
    <recommendedName>
        <fullName evidence="5">HTH tetR-type domain-containing protein</fullName>
    </recommendedName>
</protein>
<reference evidence="6 7" key="1">
    <citation type="submission" date="2014-07" db="EMBL/GenBank/DDBJ databases">
        <title>Draft genome sequence of Thalassospira profundimaris PR54-5.</title>
        <authorList>
            <person name="Lai Q."/>
            <person name="Shao Z."/>
        </authorList>
    </citation>
    <scope>NUCLEOTIDE SEQUENCE [LARGE SCALE GENOMIC DNA]</scope>
    <source>
        <strain evidence="6 7">PR54-5</strain>
    </source>
</reference>
<feature type="domain" description="HTH tetR-type" evidence="5">
    <location>
        <begin position="30"/>
        <end position="90"/>
    </location>
</feature>
<evidence type="ECO:0000313" key="6">
    <source>
        <dbReference type="EMBL" id="RCK45006.1"/>
    </source>
</evidence>
<dbReference type="Pfam" id="PF00440">
    <property type="entry name" value="TetR_N"/>
    <property type="match status" value="1"/>
</dbReference>
<comment type="caution">
    <text evidence="6">The sequence shown here is derived from an EMBL/GenBank/DDBJ whole genome shotgun (WGS) entry which is preliminary data.</text>
</comment>
<evidence type="ECO:0000256" key="3">
    <source>
        <dbReference type="ARBA" id="ARBA00023163"/>
    </source>
</evidence>
<keyword evidence="1" id="KW-0805">Transcription regulation</keyword>
<dbReference type="GO" id="GO:0003700">
    <property type="term" value="F:DNA-binding transcription factor activity"/>
    <property type="evidence" value="ECO:0007669"/>
    <property type="project" value="TreeGrafter"/>
</dbReference>
<dbReference type="InterPro" id="IPR001647">
    <property type="entry name" value="HTH_TetR"/>
</dbReference>